<feature type="transmembrane region" description="Helical" evidence="5">
    <location>
        <begin position="337"/>
        <end position="355"/>
    </location>
</feature>
<dbReference type="InterPro" id="IPR002645">
    <property type="entry name" value="STAS_dom"/>
</dbReference>
<reference evidence="7 8" key="1">
    <citation type="journal article" date="2012" name="BMC Genomics">
        <title>Comparative genomic analysis of the genus Staphylococcus including Staphylococcus aureus and its newly described sister species Staphylococcus simiae.</title>
        <authorList>
            <person name="Suzuki H."/>
            <person name="Lefebure T."/>
            <person name="Pavinski Bitar P."/>
            <person name="Stanhope M.J."/>
        </authorList>
    </citation>
    <scope>NUCLEOTIDE SEQUENCE [LARGE SCALE GENOMIC DNA]</scope>
    <source>
        <strain evidence="7 8">CCM 7213</strain>
    </source>
</reference>
<keyword evidence="8" id="KW-1185">Reference proteome</keyword>
<feature type="transmembrane region" description="Helical" evidence="5">
    <location>
        <begin position="367"/>
        <end position="398"/>
    </location>
</feature>
<feature type="transmembrane region" description="Helical" evidence="5">
    <location>
        <begin position="160"/>
        <end position="178"/>
    </location>
</feature>
<feature type="transmembrane region" description="Helical" evidence="5">
    <location>
        <begin position="68"/>
        <end position="94"/>
    </location>
</feature>
<dbReference type="Pfam" id="PF01740">
    <property type="entry name" value="STAS"/>
    <property type="match status" value="1"/>
</dbReference>
<organism evidence="7 8">
    <name type="scientific">Staphylococcus simiae CCM 7213 = CCUG 51256</name>
    <dbReference type="NCBI Taxonomy" id="911238"/>
    <lineage>
        <taxon>Bacteria</taxon>
        <taxon>Bacillati</taxon>
        <taxon>Bacillota</taxon>
        <taxon>Bacilli</taxon>
        <taxon>Bacillales</taxon>
        <taxon>Staphylococcaceae</taxon>
        <taxon>Staphylococcus</taxon>
    </lineage>
</organism>
<feature type="transmembrane region" description="Helical" evidence="5">
    <location>
        <begin position="106"/>
        <end position="124"/>
    </location>
</feature>
<proteinExistence type="predicted"/>
<feature type="domain" description="STAS" evidence="6">
    <location>
        <begin position="417"/>
        <end position="501"/>
    </location>
</feature>
<dbReference type="PANTHER" id="PTHR43310">
    <property type="entry name" value="SULFATE TRANSPORTER YBAR-RELATED"/>
    <property type="match status" value="1"/>
</dbReference>
<keyword evidence="4 5" id="KW-0472">Membrane</keyword>
<dbReference type="PATRIC" id="fig|911238.3.peg.619"/>
<feature type="transmembrane region" description="Helical" evidence="5">
    <location>
        <begin position="312"/>
        <end position="330"/>
    </location>
</feature>
<comment type="caution">
    <text evidence="7">The sequence shown here is derived from an EMBL/GenBank/DDBJ whole genome shotgun (WGS) entry which is preliminary data.</text>
</comment>
<feature type="transmembrane region" description="Helical" evidence="5">
    <location>
        <begin position="185"/>
        <end position="203"/>
    </location>
</feature>
<dbReference type="AlphaFoldDB" id="G5JH29"/>
<dbReference type="EMBL" id="AEUN01000298">
    <property type="protein sequence ID" value="EHJ08516.1"/>
    <property type="molecule type" value="Genomic_DNA"/>
</dbReference>
<feature type="transmembrane region" description="Helical" evidence="5">
    <location>
        <begin position="277"/>
        <end position="300"/>
    </location>
</feature>
<evidence type="ECO:0000259" key="6">
    <source>
        <dbReference type="PROSITE" id="PS50801"/>
    </source>
</evidence>
<dbReference type="InterPro" id="IPR052706">
    <property type="entry name" value="Membrane-Transporter-like"/>
</dbReference>
<evidence type="ECO:0000256" key="5">
    <source>
        <dbReference type="SAM" id="Phobius"/>
    </source>
</evidence>
<dbReference type="InterPro" id="IPR036513">
    <property type="entry name" value="STAS_dom_sf"/>
</dbReference>
<gene>
    <name evidence="7" type="ORF">SS7213T_03790</name>
</gene>
<protein>
    <submittedName>
        <fullName evidence="7">Sulfate permease</fullName>
    </submittedName>
</protein>
<dbReference type="InterPro" id="IPR011547">
    <property type="entry name" value="SLC26A/SulP_dom"/>
</dbReference>
<evidence type="ECO:0000256" key="2">
    <source>
        <dbReference type="ARBA" id="ARBA00022692"/>
    </source>
</evidence>
<evidence type="ECO:0000313" key="8">
    <source>
        <dbReference type="Proteomes" id="UP000005413"/>
    </source>
</evidence>
<feature type="transmembrane region" description="Helical" evidence="5">
    <location>
        <begin position="35"/>
        <end position="56"/>
    </location>
</feature>
<dbReference type="Proteomes" id="UP000005413">
    <property type="component" value="Unassembled WGS sequence"/>
</dbReference>
<accession>G5JH29</accession>
<feature type="transmembrane region" description="Helical" evidence="5">
    <location>
        <begin position="136"/>
        <end position="154"/>
    </location>
</feature>
<sequence length="501" mass="54596">MSYLYECAYKYNNLKGANMNNKLKNEWFKDPKTNILAGIVVALALIPEAIAFSIIAGVDPMIGLYASFIIAVVSAFVGGRPAMISAATGAVALIVTPLVKDYGLDYLIAATILMGIIQLILGIFKVGQLIKFIPNSVMIGFVNALAIMIFMAQIEHIFGISIDTYIYVIVTLLIIYVLPRYFTAVPAPLIAIIILTIVSMTTGSNVHTVGDLGDIKRTLPQLVIPNVPFNLDTLKIILPYSASMAIVGLVESLLTSKLIDTVTDTSSNKNRESRGQGIANIFSGMFGAMGGCAMIGQSMINVRSGATTRLSTLTAGAVLMFMIIVLGNFVVQIPMPILASIMVMVSVGTFDWQSFKYLVKAPKTDAIVMLLTVIIVLATHNLAIGVVIGVILSALFFATKISHITVEKHVEDLNIYYYLRGPVFFASVESIMNQIDLHEQDRTITLDFQQAKLWDDSAVNAVDTLVDKLKLQDNTVYVINLDEQSQSMIKKLSNIDEAYIL</sequence>
<evidence type="ECO:0000256" key="4">
    <source>
        <dbReference type="ARBA" id="ARBA00023136"/>
    </source>
</evidence>
<dbReference type="CDD" id="cd07042">
    <property type="entry name" value="STAS_SulP_like_sulfate_transporter"/>
    <property type="match status" value="1"/>
</dbReference>
<dbReference type="SUPFAM" id="SSF52091">
    <property type="entry name" value="SpoIIaa-like"/>
    <property type="match status" value="1"/>
</dbReference>
<dbReference type="PROSITE" id="PS50801">
    <property type="entry name" value="STAS"/>
    <property type="match status" value="1"/>
</dbReference>
<evidence type="ECO:0000313" key="7">
    <source>
        <dbReference type="EMBL" id="EHJ08516.1"/>
    </source>
</evidence>
<keyword evidence="2 5" id="KW-0812">Transmembrane</keyword>
<dbReference type="PANTHER" id="PTHR43310:SF1">
    <property type="entry name" value="SULFATE TRANSPORTER YBAR-RELATED"/>
    <property type="match status" value="1"/>
</dbReference>
<dbReference type="GO" id="GO:0016020">
    <property type="term" value="C:membrane"/>
    <property type="evidence" value="ECO:0007669"/>
    <property type="project" value="UniProtKB-SubCell"/>
</dbReference>
<dbReference type="Pfam" id="PF00916">
    <property type="entry name" value="Sulfate_transp"/>
    <property type="match status" value="2"/>
</dbReference>
<name>G5JH29_9STAP</name>
<dbReference type="Gene3D" id="3.30.750.24">
    <property type="entry name" value="STAS domain"/>
    <property type="match status" value="1"/>
</dbReference>
<feature type="transmembrane region" description="Helical" evidence="5">
    <location>
        <begin position="236"/>
        <end position="256"/>
    </location>
</feature>
<keyword evidence="3 5" id="KW-1133">Transmembrane helix</keyword>
<comment type="subcellular location">
    <subcellularLocation>
        <location evidence="1">Membrane</location>
        <topology evidence="1">Multi-pass membrane protein</topology>
    </subcellularLocation>
</comment>
<evidence type="ECO:0000256" key="3">
    <source>
        <dbReference type="ARBA" id="ARBA00022989"/>
    </source>
</evidence>
<evidence type="ECO:0000256" key="1">
    <source>
        <dbReference type="ARBA" id="ARBA00004141"/>
    </source>
</evidence>